<accession>A0ABX2P905</accession>
<reference evidence="2 3" key="1">
    <citation type="submission" date="2020-06" db="EMBL/GenBank/DDBJ databases">
        <title>Synonyms of Asaia species.</title>
        <authorList>
            <person name="Sombolestani A."/>
        </authorList>
    </citation>
    <scope>NUCLEOTIDE SEQUENCE [LARGE SCALE GENOMIC DNA]</scope>
    <source>
        <strain evidence="2 3">LMG 27047</strain>
    </source>
</reference>
<protein>
    <submittedName>
        <fullName evidence="2">Uncharacterized protein</fullName>
    </submittedName>
</protein>
<sequence>MRQHQPIPLRTGCLSYLLGHWPAPQFHWSPPFWIGIGLVTALAGKGALLPAQRVARLAGKHAVLTLRLLVLAVGMAGGVALISGCDATAFSTVRHALTSTARTLTLPEKVLGK</sequence>
<dbReference type="RefSeq" id="WP_267312098.1">
    <property type="nucleotide sequence ID" value="NZ_JABXXU010000010.1"/>
</dbReference>
<proteinExistence type="predicted"/>
<evidence type="ECO:0000256" key="1">
    <source>
        <dbReference type="SAM" id="Phobius"/>
    </source>
</evidence>
<keyword evidence="1" id="KW-1133">Transmembrane helix</keyword>
<dbReference type="Proteomes" id="UP001516351">
    <property type="component" value="Unassembled WGS sequence"/>
</dbReference>
<feature type="transmembrane region" description="Helical" evidence="1">
    <location>
        <begin position="32"/>
        <end position="51"/>
    </location>
</feature>
<feature type="transmembrane region" description="Helical" evidence="1">
    <location>
        <begin position="63"/>
        <end position="82"/>
    </location>
</feature>
<comment type="caution">
    <text evidence="2">The sequence shown here is derived from an EMBL/GenBank/DDBJ whole genome shotgun (WGS) entry which is preliminary data.</text>
</comment>
<dbReference type="EMBL" id="JABXXV010000010">
    <property type="protein sequence ID" value="NVN48153.1"/>
    <property type="molecule type" value="Genomic_DNA"/>
</dbReference>
<keyword evidence="3" id="KW-1185">Reference proteome</keyword>
<gene>
    <name evidence="2" type="ORF">HW542_15240</name>
</gene>
<evidence type="ECO:0000313" key="3">
    <source>
        <dbReference type="Proteomes" id="UP001516351"/>
    </source>
</evidence>
<name>A0ABX2P905_9PROT</name>
<evidence type="ECO:0000313" key="2">
    <source>
        <dbReference type="EMBL" id="NVN48153.1"/>
    </source>
</evidence>
<keyword evidence="1" id="KW-0812">Transmembrane</keyword>
<keyword evidence="1" id="KW-0472">Membrane</keyword>
<organism evidence="2 3">
    <name type="scientific">Asaia spathodeae</name>
    <dbReference type="NCBI Taxonomy" id="657016"/>
    <lineage>
        <taxon>Bacteria</taxon>
        <taxon>Pseudomonadati</taxon>
        <taxon>Pseudomonadota</taxon>
        <taxon>Alphaproteobacteria</taxon>
        <taxon>Acetobacterales</taxon>
        <taxon>Acetobacteraceae</taxon>
        <taxon>Asaia</taxon>
    </lineage>
</organism>